<keyword evidence="1" id="KW-0433">Leucine-rich repeat</keyword>
<dbReference type="InterPro" id="IPR003591">
    <property type="entry name" value="Leu-rich_rpt_typical-subtyp"/>
</dbReference>
<keyword evidence="2" id="KW-0677">Repeat</keyword>
<dbReference type="InterPro" id="IPR032675">
    <property type="entry name" value="LRR_dom_sf"/>
</dbReference>
<dbReference type="Gene3D" id="3.80.10.10">
    <property type="entry name" value="Ribonuclease Inhibitor"/>
    <property type="match status" value="3"/>
</dbReference>
<reference evidence="4" key="2">
    <citation type="submission" date="2020-06" db="EMBL/GenBank/DDBJ databases">
        <authorList>
            <person name="Sheffer M."/>
        </authorList>
    </citation>
    <scope>NUCLEOTIDE SEQUENCE</scope>
</reference>
<dbReference type="OrthoDB" id="442066at2759"/>
<dbReference type="PROSITE" id="PS51450">
    <property type="entry name" value="LRR"/>
    <property type="match status" value="2"/>
</dbReference>
<dbReference type="SUPFAM" id="SSF52058">
    <property type="entry name" value="L domain-like"/>
    <property type="match status" value="2"/>
</dbReference>
<sequence>MKLLMFIFAYVFVVEGYMPEHSMENQDSFENFVCPPSSALKPCECTTVPDIPTIHCENIRSLKTILRALRAWFRDDPIPYLRIVEARFEGLPSRAFVTLNVTRLQIKDSNLRWIAADAFSGMESLLMLTLHNVTLFTFPPESLSQLSSLISLRLPENELFQLAHRDLRGAGKLKYLSLAGNKLTHVERGSFPIILVTLSLSNNWLRSLNKSIRHLVNLEWLFLNDNRILRLEGELDGLHNLRKLNLARNSLRRLGRSFRDLKNLQELYLQFNSIHQLGTSLHNLSQVRNLNLSMNRLVILNFSDFEGLESLESLDLSGNRINAINGAFHPLTNLRRLDLTHNRLRNLFFTEIRHLTKLSILDISDNRLHHLKSGTPTAALPVERIFLARNNLTSLGRFIRHFTVLEVIDISFNQIRILKAVDFSFSPRIDYISVAGNPLICDAEQMFVYHTLENRNIEIDGQPKCNNQPPRL</sequence>
<proteinExistence type="predicted"/>
<evidence type="ECO:0000313" key="4">
    <source>
        <dbReference type="EMBL" id="KAF8782175.1"/>
    </source>
</evidence>
<dbReference type="PANTHER" id="PTHR24366">
    <property type="entry name" value="IG(IMMUNOGLOBULIN) AND LRR(LEUCINE RICH REPEAT) DOMAINS"/>
    <property type="match status" value="1"/>
</dbReference>
<dbReference type="PANTHER" id="PTHR24366:SF158">
    <property type="entry name" value="PLATELET GLYCOPROTEIN IB ALPHA CHAIN-LIKE-RELATED"/>
    <property type="match status" value="1"/>
</dbReference>
<dbReference type="Pfam" id="PF13855">
    <property type="entry name" value="LRR_8"/>
    <property type="match status" value="4"/>
</dbReference>
<dbReference type="SMART" id="SM00365">
    <property type="entry name" value="LRR_SD22"/>
    <property type="match status" value="7"/>
</dbReference>
<evidence type="ECO:0000256" key="3">
    <source>
        <dbReference type="SAM" id="SignalP"/>
    </source>
</evidence>
<dbReference type="OMA" id="CQRISAY"/>
<feature type="chain" id="PRO_5035944976" evidence="3">
    <location>
        <begin position="17"/>
        <end position="472"/>
    </location>
</feature>
<keyword evidence="3" id="KW-0732">Signal</keyword>
<evidence type="ECO:0000313" key="5">
    <source>
        <dbReference type="Proteomes" id="UP000807504"/>
    </source>
</evidence>
<evidence type="ECO:0000256" key="2">
    <source>
        <dbReference type="ARBA" id="ARBA00022737"/>
    </source>
</evidence>
<dbReference type="Proteomes" id="UP000807504">
    <property type="component" value="Unassembled WGS sequence"/>
</dbReference>
<dbReference type="PRINTS" id="PR00019">
    <property type="entry name" value="LEURICHRPT"/>
</dbReference>
<dbReference type="AlphaFoldDB" id="A0A8T0EV35"/>
<organism evidence="4 5">
    <name type="scientific">Argiope bruennichi</name>
    <name type="common">Wasp spider</name>
    <name type="synonym">Aranea bruennichi</name>
    <dbReference type="NCBI Taxonomy" id="94029"/>
    <lineage>
        <taxon>Eukaryota</taxon>
        <taxon>Metazoa</taxon>
        <taxon>Ecdysozoa</taxon>
        <taxon>Arthropoda</taxon>
        <taxon>Chelicerata</taxon>
        <taxon>Arachnida</taxon>
        <taxon>Araneae</taxon>
        <taxon>Araneomorphae</taxon>
        <taxon>Entelegynae</taxon>
        <taxon>Araneoidea</taxon>
        <taxon>Araneidae</taxon>
        <taxon>Argiope</taxon>
    </lineage>
</organism>
<dbReference type="SMART" id="SM00369">
    <property type="entry name" value="LRR_TYP"/>
    <property type="match status" value="11"/>
</dbReference>
<feature type="signal peptide" evidence="3">
    <location>
        <begin position="1"/>
        <end position="16"/>
    </location>
</feature>
<reference evidence="4" key="1">
    <citation type="journal article" date="2020" name="bioRxiv">
        <title>Chromosome-level reference genome of the European wasp spider Argiope bruennichi: a resource for studies on range expansion and evolutionary adaptation.</title>
        <authorList>
            <person name="Sheffer M.M."/>
            <person name="Hoppe A."/>
            <person name="Krehenwinkel H."/>
            <person name="Uhl G."/>
            <person name="Kuss A.W."/>
            <person name="Jensen L."/>
            <person name="Jensen C."/>
            <person name="Gillespie R.G."/>
            <person name="Hoff K.J."/>
            <person name="Prost S."/>
        </authorList>
    </citation>
    <scope>NUCLEOTIDE SEQUENCE</scope>
</reference>
<dbReference type="EMBL" id="JABXBU010001863">
    <property type="protein sequence ID" value="KAF8782175.1"/>
    <property type="molecule type" value="Genomic_DNA"/>
</dbReference>
<protein>
    <submittedName>
        <fullName evidence="4">Leucine-rich repeat-containing protein egg-6</fullName>
    </submittedName>
</protein>
<evidence type="ECO:0000256" key="1">
    <source>
        <dbReference type="ARBA" id="ARBA00022614"/>
    </source>
</evidence>
<keyword evidence="5" id="KW-1185">Reference proteome</keyword>
<gene>
    <name evidence="4" type="ORF">HNY73_012497</name>
</gene>
<comment type="caution">
    <text evidence="4">The sequence shown here is derived from an EMBL/GenBank/DDBJ whole genome shotgun (WGS) entry which is preliminary data.</text>
</comment>
<name>A0A8T0EV35_ARGBR</name>
<accession>A0A8T0EV35</accession>
<dbReference type="InterPro" id="IPR001611">
    <property type="entry name" value="Leu-rich_rpt"/>
</dbReference>